<dbReference type="InterPro" id="IPR036259">
    <property type="entry name" value="MFS_trans_sf"/>
</dbReference>
<keyword evidence="1" id="KW-1133">Transmembrane helix</keyword>
<organism evidence="2 3">
    <name type="scientific">Corynebacterium urogenitale</name>
    <dbReference type="NCBI Taxonomy" id="2487892"/>
    <lineage>
        <taxon>Bacteria</taxon>
        <taxon>Bacillati</taxon>
        <taxon>Actinomycetota</taxon>
        <taxon>Actinomycetes</taxon>
        <taxon>Mycobacteriales</taxon>
        <taxon>Corynebacteriaceae</taxon>
        <taxon>Corynebacterium</taxon>
    </lineage>
</organism>
<keyword evidence="1" id="KW-0472">Membrane</keyword>
<dbReference type="RefSeq" id="WP_151902659.1">
    <property type="nucleotide sequence ID" value="NZ_CP045032.1"/>
</dbReference>
<evidence type="ECO:0000313" key="2">
    <source>
        <dbReference type="EMBL" id="QFQ02272.1"/>
    </source>
</evidence>
<dbReference type="OrthoDB" id="3288304at2"/>
<name>A0A5J6Z7Q9_9CORY</name>
<dbReference type="KEGG" id="cuo:CUROG_04485"/>
<protein>
    <recommendedName>
        <fullName evidence="4">ABC-2 family transporter protein</fullName>
    </recommendedName>
</protein>
<dbReference type="SUPFAM" id="SSF103473">
    <property type="entry name" value="MFS general substrate transporter"/>
    <property type="match status" value="1"/>
</dbReference>
<gene>
    <name evidence="2" type="ORF">CUROG_04485</name>
</gene>
<evidence type="ECO:0000256" key="1">
    <source>
        <dbReference type="SAM" id="Phobius"/>
    </source>
</evidence>
<feature type="transmembrane region" description="Helical" evidence="1">
    <location>
        <begin position="299"/>
        <end position="320"/>
    </location>
</feature>
<evidence type="ECO:0008006" key="4">
    <source>
        <dbReference type="Google" id="ProtNLM"/>
    </source>
</evidence>
<sequence>MSNTKTESSHSHSSWPLIEHIGLTTVMSFIMLVLYLGGFHNPVPRDLHVGIVSENPAAYSALEEGLHSSLGDGIHVHDIDDIDEAKRAVEDRQVAGVYVPDAENSTLILASAASATTKETVVTIFQHVAEEQNTVLTIEDLIPLAKNDPVGQNAFFYMIAMSVGSYSTSIAIAAAGLHRRMRVRIGFAIASSIILPTLFLITAYVGFDLFQGHFLSMWGLSILFCSAIHFFGVGLRPILSHYATLVYATIFVGLNFTSAGGAFSPELQHGFFRFLHEFWIGAGFVETARNIEYFPGAPIAPSMVVVAMWFIVGLACLALGTTVELYRKKHPQPERPHELSEDIEEELDENFAPA</sequence>
<feature type="transmembrane region" description="Helical" evidence="1">
    <location>
        <begin position="154"/>
        <end position="175"/>
    </location>
</feature>
<dbReference type="Proteomes" id="UP000326711">
    <property type="component" value="Chromosome"/>
</dbReference>
<keyword evidence="3" id="KW-1185">Reference proteome</keyword>
<feature type="transmembrane region" description="Helical" evidence="1">
    <location>
        <begin position="242"/>
        <end position="263"/>
    </location>
</feature>
<feature type="transmembrane region" description="Helical" evidence="1">
    <location>
        <begin position="187"/>
        <end position="207"/>
    </location>
</feature>
<dbReference type="AlphaFoldDB" id="A0A5J6Z7Q9"/>
<keyword evidence="1" id="KW-0812">Transmembrane</keyword>
<feature type="transmembrane region" description="Helical" evidence="1">
    <location>
        <begin position="21"/>
        <end position="39"/>
    </location>
</feature>
<accession>A0A5J6Z7Q9</accession>
<evidence type="ECO:0000313" key="3">
    <source>
        <dbReference type="Proteomes" id="UP000326711"/>
    </source>
</evidence>
<feature type="transmembrane region" description="Helical" evidence="1">
    <location>
        <begin position="213"/>
        <end position="235"/>
    </location>
</feature>
<reference evidence="3" key="1">
    <citation type="submission" date="2019-10" db="EMBL/GenBank/DDBJ databases">
        <title>Complete genome sequence of Corynebacterium urogenitalis DSM 108747, isolated from the genital tract of a cow.</title>
        <authorList>
            <person name="Ruckert C."/>
            <person name="Ballas P."/>
            <person name="Wagener K."/>
            <person name="Drillich M."/>
            <person name="Kaempfer P."/>
            <person name="Busse H.-J."/>
            <person name="Ehling-Schulz M."/>
        </authorList>
    </citation>
    <scope>NUCLEOTIDE SEQUENCE [LARGE SCALE GENOMIC DNA]</scope>
    <source>
        <strain evidence="3">LMM 1652</strain>
    </source>
</reference>
<proteinExistence type="predicted"/>
<dbReference type="EMBL" id="CP045032">
    <property type="protein sequence ID" value="QFQ02272.1"/>
    <property type="molecule type" value="Genomic_DNA"/>
</dbReference>